<comment type="caution">
    <text evidence="3">The sequence shown here is derived from an EMBL/GenBank/DDBJ whole genome shotgun (WGS) entry which is preliminary data.</text>
</comment>
<reference evidence="4" key="1">
    <citation type="journal article" date="2019" name="Int. J. Syst. Evol. Microbiol.">
        <title>The Global Catalogue of Microorganisms (GCM) 10K type strain sequencing project: providing services to taxonomists for standard genome sequencing and annotation.</title>
        <authorList>
            <consortium name="The Broad Institute Genomics Platform"/>
            <consortium name="The Broad Institute Genome Sequencing Center for Infectious Disease"/>
            <person name="Wu L."/>
            <person name="Ma J."/>
        </authorList>
    </citation>
    <scope>NUCLEOTIDE SEQUENCE [LARGE SCALE GENOMIC DNA]</scope>
    <source>
        <strain evidence="4">JCM 30742</strain>
    </source>
</reference>
<keyword evidence="4" id="KW-1185">Reference proteome</keyword>
<name>A0ABP7CC43_9MICC</name>
<dbReference type="PANTHER" id="PTHR48081">
    <property type="entry name" value="AB HYDROLASE SUPERFAMILY PROTEIN C4A8.06C"/>
    <property type="match status" value="1"/>
</dbReference>
<organism evidence="3 4">
    <name type="scientific">Arthrobacter ginkgonis</name>
    <dbReference type="NCBI Taxonomy" id="1630594"/>
    <lineage>
        <taxon>Bacteria</taxon>
        <taxon>Bacillati</taxon>
        <taxon>Actinomycetota</taxon>
        <taxon>Actinomycetes</taxon>
        <taxon>Micrococcales</taxon>
        <taxon>Micrococcaceae</taxon>
        <taxon>Arthrobacter</taxon>
    </lineage>
</organism>
<accession>A0ABP7CC43</accession>
<dbReference type="SUPFAM" id="SSF53474">
    <property type="entry name" value="alpha/beta-Hydrolases"/>
    <property type="match status" value="1"/>
</dbReference>
<dbReference type="Gene3D" id="3.40.50.1820">
    <property type="entry name" value="alpha/beta hydrolase"/>
    <property type="match status" value="1"/>
</dbReference>
<keyword evidence="1" id="KW-0378">Hydrolase</keyword>
<dbReference type="InterPro" id="IPR029058">
    <property type="entry name" value="AB_hydrolase_fold"/>
</dbReference>
<proteinExistence type="predicted"/>
<dbReference type="InterPro" id="IPR050300">
    <property type="entry name" value="GDXG_lipolytic_enzyme"/>
</dbReference>
<evidence type="ECO:0000313" key="4">
    <source>
        <dbReference type="Proteomes" id="UP001500752"/>
    </source>
</evidence>
<protein>
    <recommendedName>
        <fullName evidence="2">Alpha/beta hydrolase fold-3 domain-containing protein</fullName>
    </recommendedName>
</protein>
<sequence length="362" mass="38370">MAAPSHHGLGNGSLTYALSSSLGSPRSTALNDEEIELALDQATLAFLQAGAEAAGPNALPMWKMTPADARAAAAALNAGFGSGPAMHATEEHRLTGWDGGTFRIRVHVPTPAPHSVFVYLHGGGWVLGDLEGYDTLGRQLADKSGAAVVLVEYRKAPEHRFPAAVEDAWTALQWAADNAKRLAGPGAPLFVGGDSAGGNLSAVMALRAKERGGPAIARQFLIHPVTDADFSRGSYADPANQALLTGEFMEWFWNHYVPDSQHRTHPEASPLRAADLTGLAPAFVVTAEHDVLRDEGEDYAERLLRAGNDVEFHRWPGQMHGFFSMVNLLPASADVMDLVAGAVHDDVADALDARLAALHADA</sequence>
<dbReference type="InterPro" id="IPR013094">
    <property type="entry name" value="AB_hydrolase_3"/>
</dbReference>
<evidence type="ECO:0000259" key="2">
    <source>
        <dbReference type="Pfam" id="PF07859"/>
    </source>
</evidence>
<evidence type="ECO:0000313" key="3">
    <source>
        <dbReference type="EMBL" id="GAA3686927.1"/>
    </source>
</evidence>
<evidence type="ECO:0000256" key="1">
    <source>
        <dbReference type="ARBA" id="ARBA00022801"/>
    </source>
</evidence>
<feature type="domain" description="Alpha/beta hydrolase fold-3" evidence="2">
    <location>
        <begin position="117"/>
        <end position="323"/>
    </location>
</feature>
<dbReference type="Proteomes" id="UP001500752">
    <property type="component" value="Unassembled WGS sequence"/>
</dbReference>
<dbReference type="PANTHER" id="PTHR48081:SF8">
    <property type="entry name" value="ALPHA_BETA HYDROLASE FOLD-3 DOMAIN-CONTAINING PROTEIN-RELATED"/>
    <property type="match status" value="1"/>
</dbReference>
<gene>
    <name evidence="3" type="ORF">GCM10023081_25300</name>
</gene>
<dbReference type="EMBL" id="BAABEO010000017">
    <property type="protein sequence ID" value="GAA3686927.1"/>
    <property type="molecule type" value="Genomic_DNA"/>
</dbReference>
<dbReference type="Pfam" id="PF07859">
    <property type="entry name" value="Abhydrolase_3"/>
    <property type="match status" value="1"/>
</dbReference>